<dbReference type="EMBL" id="OB792798">
    <property type="protein sequence ID" value="CAD7424506.1"/>
    <property type="molecule type" value="Genomic_DNA"/>
</dbReference>
<sequence length="347" mass="39349">MDTEGYEGRRYSLASVWSLCEVKTDCMFAVLGSWHNASDCCCGYGFVNSQDENPCILHETPLHDEKVGVWCALSQHCIVGLIFFHTTVATAVYVEIFHGFVTKLDDKELCTDYFQQHGATCHTSNVSMVEIVSLFEDCVISKGLCPSGSPYLTPLDLFLWGMMEGKVYSRKPWMRMELQGKIWWEIEAVTPDVLVNTFNNMDRLVQACLDANGTYVMCFHTGMVSGYVWDKGTERERYATDDEFNRINQDIEDEFKKDGGKIQYVHQDINMGVQSDQVVDKLPGNDVFTYPCKRSDKVKTLASKERVNIGDNEHISVDLTLLFQRLIVATSHGQVNLQVALQYQLCA</sequence>
<evidence type="ECO:0000313" key="1">
    <source>
        <dbReference type="EMBL" id="CAD7424506.1"/>
    </source>
</evidence>
<organism evidence="1">
    <name type="scientific">Timema monikensis</name>
    <dbReference type="NCBI Taxonomy" id="170555"/>
    <lineage>
        <taxon>Eukaryota</taxon>
        <taxon>Metazoa</taxon>
        <taxon>Ecdysozoa</taxon>
        <taxon>Arthropoda</taxon>
        <taxon>Hexapoda</taxon>
        <taxon>Insecta</taxon>
        <taxon>Pterygota</taxon>
        <taxon>Neoptera</taxon>
        <taxon>Polyneoptera</taxon>
        <taxon>Phasmatodea</taxon>
        <taxon>Timematodea</taxon>
        <taxon>Timematoidea</taxon>
        <taxon>Timematidae</taxon>
        <taxon>Timema</taxon>
    </lineage>
</organism>
<dbReference type="GO" id="GO:0003676">
    <property type="term" value="F:nucleic acid binding"/>
    <property type="evidence" value="ECO:0007669"/>
    <property type="project" value="InterPro"/>
</dbReference>
<proteinExistence type="predicted"/>
<dbReference type="Gene3D" id="3.30.420.10">
    <property type="entry name" value="Ribonuclease H-like superfamily/Ribonuclease H"/>
    <property type="match status" value="1"/>
</dbReference>
<protein>
    <submittedName>
        <fullName evidence="1">Uncharacterized protein</fullName>
    </submittedName>
</protein>
<reference evidence="1" key="1">
    <citation type="submission" date="2020-11" db="EMBL/GenBank/DDBJ databases">
        <authorList>
            <person name="Tran Van P."/>
        </authorList>
    </citation>
    <scope>NUCLEOTIDE SEQUENCE</scope>
</reference>
<accession>A0A7R9DZX8</accession>
<dbReference type="InterPro" id="IPR036397">
    <property type="entry name" value="RNaseH_sf"/>
</dbReference>
<dbReference type="PANTHER" id="PTHR47326">
    <property type="entry name" value="TRANSPOSABLE ELEMENT TC3 TRANSPOSASE-LIKE PROTEIN"/>
    <property type="match status" value="1"/>
</dbReference>
<dbReference type="PANTHER" id="PTHR47326:SF1">
    <property type="entry name" value="HTH PSQ-TYPE DOMAIN-CONTAINING PROTEIN"/>
    <property type="match status" value="1"/>
</dbReference>
<gene>
    <name evidence="1" type="ORF">TMSB3V08_LOCUS1449</name>
</gene>
<name>A0A7R9DZX8_9NEOP</name>
<dbReference type="AlphaFoldDB" id="A0A7R9DZX8"/>